<gene>
    <name evidence="1" type="ORF">GTP44_11400</name>
</gene>
<comment type="caution">
    <text evidence="1">The sequence shown here is derived from an EMBL/GenBank/DDBJ whole genome shotgun (WGS) entry which is preliminary data.</text>
</comment>
<name>A0A6L8MHM3_9BURK</name>
<protein>
    <submittedName>
        <fullName evidence="1">Uncharacterized protein</fullName>
    </submittedName>
</protein>
<reference evidence="1 2" key="1">
    <citation type="submission" date="2019-12" db="EMBL/GenBank/DDBJ databases">
        <title>Novel species isolated from a subtropical stream in China.</title>
        <authorList>
            <person name="Lu H."/>
        </authorList>
    </citation>
    <scope>NUCLEOTIDE SEQUENCE [LARGE SCALE GENOMIC DNA]</scope>
    <source>
        <strain evidence="1 2">FT50W</strain>
    </source>
</reference>
<evidence type="ECO:0000313" key="2">
    <source>
        <dbReference type="Proteomes" id="UP000474565"/>
    </source>
</evidence>
<dbReference type="EMBL" id="WWCP01000011">
    <property type="protein sequence ID" value="MYM82557.1"/>
    <property type="molecule type" value="Genomic_DNA"/>
</dbReference>
<dbReference type="RefSeq" id="WP_161019516.1">
    <property type="nucleotide sequence ID" value="NZ_WWCP01000011.1"/>
</dbReference>
<organism evidence="1 2">
    <name type="scientific">Duganella lactea</name>
    <dbReference type="NCBI Taxonomy" id="2692173"/>
    <lineage>
        <taxon>Bacteria</taxon>
        <taxon>Pseudomonadati</taxon>
        <taxon>Pseudomonadota</taxon>
        <taxon>Betaproteobacteria</taxon>
        <taxon>Burkholderiales</taxon>
        <taxon>Oxalobacteraceae</taxon>
        <taxon>Telluria group</taxon>
        <taxon>Duganella</taxon>
    </lineage>
</organism>
<evidence type="ECO:0000313" key="1">
    <source>
        <dbReference type="EMBL" id="MYM82557.1"/>
    </source>
</evidence>
<proteinExistence type="predicted"/>
<dbReference type="Proteomes" id="UP000474565">
    <property type="component" value="Unassembled WGS sequence"/>
</dbReference>
<accession>A0A6L8MHM3</accession>
<sequence>MVTAISLSEFKKSAPEIYRRLIESDGPIYIETDGRAVIQIRRFHHGPEISHIREDLRLNDEDIVFPIEPDGYEPFK</sequence>
<dbReference type="AlphaFoldDB" id="A0A6L8MHM3"/>